<protein>
    <submittedName>
        <fullName evidence="1">Uncharacterized protein</fullName>
    </submittedName>
</protein>
<name>A0ACB1AEM4_MELEN</name>
<sequence length="260" mass="31213">MIILFYFNFALIFVYCYAEVSHSNKDSFDKSTQDTFSNKKEELNVDSFYKEYPLLLKIKKREQEAALRTILTKNKDEKQLMLRQLFVRIFETIKESKQLLFKYHENEGDFTKLATDKESREHFARIIENTIFLAGLTLYFPKYALYYVNKDVNFHQIYSWSNNFCANLTFLDQEYFFLNIKNSFFRTKELLNLAAQEIEIIPKSENFFNPYKDISSLTEKEEMQREALKEMKEREMAKKMEKSNKPKKKKNKSDSMKGEL</sequence>
<organism evidence="1 2">
    <name type="scientific">Meloidogyne enterolobii</name>
    <name type="common">Root-knot nematode worm</name>
    <name type="synonym">Meloidogyne mayaguensis</name>
    <dbReference type="NCBI Taxonomy" id="390850"/>
    <lineage>
        <taxon>Eukaryota</taxon>
        <taxon>Metazoa</taxon>
        <taxon>Ecdysozoa</taxon>
        <taxon>Nematoda</taxon>
        <taxon>Chromadorea</taxon>
        <taxon>Rhabditida</taxon>
        <taxon>Tylenchina</taxon>
        <taxon>Tylenchomorpha</taxon>
        <taxon>Tylenchoidea</taxon>
        <taxon>Meloidogynidae</taxon>
        <taxon>Meloidogyninae</taxon>
        <taxon>Meloidogyne</taxon>
    </lineage>
</organism>
<evidence type="ECO:0000313" key="1">
    <source>
        <dbReference type="EMBL" id="CAK5088538.1"/>
    </source>
</evidence>
<comment type="caution">
    <text evidence="1">The sequence shown here is derived from an EMBL/GenBank/DDBJ whole genome shotgun (WGS) entry which is preliminary data.</text>
</comment>
<accession>A0ACB1AEM4</accession>
<reference evidence="1" key="1">
    <citation type="submission" date="2023-11" db="EMBL/GenBank/DDBJ databases">
        <authorList>
            <person name="Poullet M."/>
        </authorList>
    </citation>
    <scope>NUCLEOTIDE SEQUENCE</scope>
    <source>
        <strain evidence="1">E1834</strain>
    </source>
</reference>
<proteinExistence type="predicted"/>
<gene>
    <name evidence="1" type="ORF">MENTE1834_LOCUS36189</name>
</gene>
<dbReference type="Proteomes" id="UP001497535">
    <property type="component" value="Unassembled WGS sequence"/>
</dbReference>
<keyword evidence="2" id="KW-1185">Reference proteome</keyword>
<evidence type="ECO:0000313" key="2">
    <source>
        <dbReference type="Proteomes" id="UP001497535"/>
    </source>
</evidence>
<dbReference type="EMBL" id="CAVMJV010000071">
    <property type="protein sequence ID" value="CAK5088538.1"/>
    <property type="molecule type" value="Genomic_DNA"/>
</dbReference>